<accession>A0ABR0EE81</accession>
<evidence type="ECO:0000259" key="1">
    <source>
        <dbReference type="PROSITE" id="PS51186"/>
    </source>
</evidence>
<dbReference type="Proteomes" id="UP001305779">
    <property type="component" value="Unassembled WGS sequence"/>
</dbReference>
<dbReference type="InterPro" id="IPR000182">
    <property type="entry name" value="GNAT_dom"/>
</dbReference>
<dbReference type="PANTHER" id="PTHR42791">
    <property type="entry name" value="GNAT FAMILY ACETYLTRANSFERASE"/>
    <property type="match status" value="1"/>
</dbReference>
<protein>
    <recommendedName>
        <fullName evidence="1">N-acetyltransferase domain-containing protein</fullName>
    </recommendedName>
</protein>
<dbReference type="SUPFAM" id="SSF55729">
    <property type="entry name" value="Acyl-CoA N-acyltransferases (Nat)"/>
    <property type="match status" value="1"/>
</dbReference>
<dbReference type="CDD" id="cd04301">
    <property type="entry name" value="NAT_SF"/>
    <property type="match status" value="1"/>
</dbReference>
<evidence type="ECO:0000313" key="3">
    <source>
        <dbReference type="Proteomes" id="UP001305779"/>
    </source>
</evidence>
<evidence type="ECO:0000313" key="2">
    <source>
        <dbReference type="EMBL" id="KAK4499455.1"/>
    </source>
</evidence>
<name>A0ABR0EE81_ZASCE</name>
<proteinExistence type="predicted"/>
<comment type="caution">
    <text evidence="2">The sequence shown here is derived from an EMBL/GenBank/DDBJ whole genome shotgun (WGS) entry which is preliminary data.</text>
</comment>
<keyword evidence="3" id="KW-1185">Reference proteome</keyword>
<reference evidence="2 3" key="1">
    <citation type="journal article" date="2023" name="G3 (Bethesda)">
        <title>A chromosome-level genome assembly of Zasmidium syzygii isolated from banana leaves.</title>
        <authorList>
            <person name="van Westerhoven A.C."/>
            <person name="Mehrabi R."/>
            <person name="Talebi R."/>
            <person name="Steentjes M.B.F."/>
            <person name="Corcolon B."/>
            <person name="Chong P.A."/>
            <person name="Kema G.H.J."/>
            <person name="Seidl M.F."/>
        </authorList>
    </citation>
    <scope>NUCLEOTIDE SEQUENCE [LARGE SCALE GENOMIC DNA]</scope>
    <source>
        <strain evidence="2 3">P124</strain>
    </source>
</reference>
<dbReference type="InterPro" id="IPR052523">
    <property type="entry name" value="Trichothecene_AcTrans"/>
</dbReference>
<dbReference type="PANTHER" id="PTHR42791:SF2">
    <property type="entry name" value="N-ACETYLTRANSFERASE DOMAIN-CONTAINING PROTEIN"/>
    <property type="match status" value="1"/>
</dbReference>
<sequence length="231" mass="26276">MTYRIEPVAYTDAPGLSEAMMRAMNQNEHYNLLLNRATTEQLITDTTLRLTYRLSENRNRLRHQKVIHTETGQIVGYAHWELPVSNKNVWLDAQMPAVTGAEQKSFKDEYDTTELDGKHKLFNYDMGAYVGPGLGKPYNELVKIGGPYLVLDYMACHPAHQRKGVASMLLERGESEARKLGLKIFVMTATDPAGRAFYERRGLRNLRTVVLNDSRWGGTTPHVTSFLEKEV</sequence>
<feature type="domain" description="N-acetyltransferase" evidence="1">
    <location>
        <begin position="77"/>
        <end position="221"/>
    </location>
</feature>
<dbReference type="Pfam" id="PF00583">
    <property type="entry name" value="Acetyltransf_1"/>
    <property type="match status" value="1"/>
</dbReference>
<dbReference type="EMBL" id="JAXOVC010000007">
    <property type="protein sequence ID" value="KAK4499455.1"/>
    <property type="molecule type" value="Genomic_DNA"/>
</dbReference>
<organism evidence="2 3">
    <name type="scientific">Zasmidium cellare</name>
    <name type="common">Wine cellar mold</name>
    <name type="synonym">Racodium cellare</name>
    <dbReference type="NCBI Taxonomy" id="395010"/>
    <lineage>
        <taxon>Eukaryota</taxon>
        <taxon>Fungi</taxon>
        <taxon>Dikarya</taxon>
        <taxon>Ascomycota</taxon>
        <taxon>Pezizomycotina</taxon>
        <taxon>Dothideomycetes</taxon>
        <taxon>Dothideomycetidae</taxon>
        <taxon>Mycosphaerellales</taxon>
        <taxon>Mycosphaerellaceae</taxon>
        <taxon>Zasmidium</taxon>
    </lineage>
</organism>
<dbReference type="PROSITE" id="PS51186">
    <property type="entry name" value="GNAT"/>
    <property type="match status" value="1"/>
</dbReference>
<dbReference type="Gene3D" id="3.40.630.30">
    <property type="match status" value="1"/>
</dbReference>
<dbReference type="InterPro" id="IPR016181">
    <property type="entry name" value="Acyl_CoA_acyltransferase"/>
</dbReference>
<gene>
    <name evidence="2" type="ORF">PRZ48_009970</name>
</gene>